<accession>A0AAD4NHE2</accession>
<organism evidence="1 2">
    <name type="scientific">Ditylenchus destructor</name>
    <dbReference type="NCBI Taxonomy" id="166010"/>
    <lineage>
        <taxon>Eukaryota</taxon>
        <taxon>Metazoa</taxon>
        <taxon>Ecdysozoa</taxon>
        <taxon>Nematoda</taxon>
        <taxon>Chromadorea</taxon>
        <taxon>Rhabditida</taxon>
        <taxon>Tylenchina</taxon>
        <taxon>Tylenchomorpha</taxon>
        <taxon>Sphaerularioidea</taxon>
        <taxon>Anguinidae</taxon>
        <taxon>Anguininae</taxon>
        <taxon>Ditylenchus</taxon>
    </lineage>
</organism>
<comment type="caution">
    <text evidence="1">The sequence shown here is derived from an EMBL/GenBank/DDBJ whole genome shotgun (WGS) entry which is preliminary data.</text>
</comment>
<sequence>MPESSVVAKSCNASVISKPGEFFLGKRDRELFDLLGWKARNAPPIPKKNYQTGFKWRGNGHPSMAEMLRQRQLNPSSTFPLCRLNWGKPLHSMTVRTIRPKSDVASEEEKTKYNVLSHKKFRYTGLNKRSIYLGLSHDSSMLVELAIDVSDPLSIQTAISGAIGVETFDSTEDTKFRLVVHDVVPQHLCPKAVANLGKRSVFSVFYVGFPKNSSFVGSLSFRNNEHKLFTDPIYNDTIWLDFTLFRKKLHLSCQVVVSYGQEKWKLCQRSFYRIFEKGVLLDTGQEIISLMFLDSNNVETTSGRTMLSVRKLDQYTFSDQKQNHANAVHCRNLTIQGCAPSNIISGLDGDDNKENQVIQHYAIDPINCSEKLDFNKAKSDPALLYICESFITSEKVIQTVINTMMHRRKSNACANNYGLTEEAKFMGIANSEIYTLDIYDQTARLLVVGVVEFQDRQYIFSRVRIELDWDLHHPSKMNLINFAMKETDWRVVIAERNGGKIGNTHQRWRPTSLPLRLDIQDKLMTNDVHQSLKWLTGSFSGGVAFTL</sequence>
<reference evidence="1" key="1">
    <citation type="submission" date="2022-01" db="EMBL/GenBank/DDBJ databases">
        <title>Genome Sequence Resource for Two Populations of Ditylenchus destructor, the Migratory Endoparasitic Phytonematode.</title>
        <authorList>
            <person name="Zhang H."/>
            <person name="Lin R."/>
            <person name="Xie B."/>
        </authorList>
    </citation>
    <scope>NUCLEOTIDE SEQUENCE</scope>
    <source>
        <strain evidence="1">BazhouSP</strain>
    </source>
</reference>
<gene>
    <name evidence="1" type="ORF">DdX_01782</name>
</gene>
<dbReference type="AlphaFoldDB" id="A0AAD4NHE2"/>
<protein>
    <submittedName>
        <fullName evidence="1">Uncharacterized protein</fullName>
    </submittedName>
</protein>
<evidence type="ECO:0000313" key="2">
    <source>
        <dbReference type="Proteomes" id="UP001201812"/>
    </source>
</evidence>
<dbReference type="Proteomes" id="UP001201812">
    <property type="component" value="Unassembled WGS sequence"/>
</dbReference>
<name>A0AAD4NHE2_9BILA</name>
<keyword evidence="2" id="KW-1185">Reference proteome</keyword>
<evidence type="ECO:0000313" key="1">
    <source>
        <dbReference type="EMBL" id="KAI1729536.1"/>
    </source>
</evidence>
<dbReference type="EMBL" id="JAKKPZ010000001">
    <property type="protein sequence ID" value="KAI1729536.1"/>
    <property type="molecule type" value="Genomic_DNA"/>
</dbReference>
<proteinExistence type="predicted"/>